<dbReference type="PANTHER" id="PTHR21600:SF35">
    <property type="entry name" value="PSEUDOURIDINE SYNTHASE"/>
    <property type="match status" value="1"/>
</dbReference>
<evidence type="ECO:0000313" key="8">
    <source>
        <dbReference type="Proteomes" id="UP000051139"/>
    </source>
</evidence>
<evidence type="ECO:0000256" key="1">
    <source>
        <dbReference type="ARBA" id="ARBA00000073"/>
    </source>
</evidence>
<dbReference type="InterPro" id="IPR020103">
    <property type="entry name" value="PsdUridine_synth_cat_dom_sf"/>
</dbReference>
<comment type="similarity">
    <text evidence="2 4">Belongs to the pseudouridine synthase RluA family.</text>
</comment>
<dbReference type="STRING" id="348151.IV55_GL001481"/>
<evidence type="ECO:0000313" key="9">
    <source>
        <dbReference type="Proteomes" id="UP000321429"/>
    </source>
</evidence>
<organism evidence="7 8">
    <name type="scientific">Furfurilactobacillus siliginis</name>
    <dbReference type="NCBI Taxonomy" id="348151"/>
    <lineage>
        <taxon>Bacteria</taxon>
        <taxon>Bacillati</taxon>
        <taxon>Bacillota</taxon>
        <taxon>Bacilli</taxon>
        <taxon>Lactobacillales</taxon>
        <taxon>Lactobacillaceae</taxon>
        <taxon>Furfurilactobacillus</taxon>
    </lineage>
</organism>
<sequence>MAYPLRFNWRNDTDESVKLQTFLSSHGVSHAVLIQIKFHGGSMHINHQPAWSVDLVQPGDVVTITLPPEPANAAVTISDQPLNVVFEDDNFLVVNKPAGVASVPAHHYANDTMVNRAKGYFITHGIPLQVPHIVTRLDKDTSGMVLFGKHHMAHSVLDRQLKVHSLQKTYLAVVAGHGLATHGDITTPILRDPTSFIKRMTGPEGQAAHTEYDVVTELADATVVRVQLHTGRTHQIRVHFASIGHPLVGDALYEGPLNLGITRQALACTDLSFNDPFAQTQRTLHVDPAEDIRRLIVAQGQCPPTPSH</sequence>
<dbReference type="EMBL" id="BJUD01000002">
    <property type="protein sequence ID" value="GEK27975.1"/>
    <property type="molecule type" value="Genomic_DNA"/>
</dbReference>
<dbReference type="GO" id="GO:0003723">
    <property type="term" value="F:RNA binding"/>
    <property type="evidence" value="ECO:0007669"/>
    <property type="project" value="InterPro"/>
</dbReference>
<keyword evidence="4" id="KW-0413">Isomerase</keyword>
<dbReference type="Pfam" id="PF00849">
    <property type="entry name" value="PseudoU_synth_2"/>
    <property type="match status" value="1"/>
</dbReference>
<dbReference type="EC" id="5.4.99.-" evidence="4"/>
<comment type="caution">
    <text evidence="7">The sequence shown here is derived from an EMBL/GenBank/DDBJ whole genome shotgun (WGS) entry which is preliminary data.</text>
</comment>
<reference evidence="7 8" key="1">
    <citation type="journal article" date="2015" name="Genome Announc.">
        <title>Expanding the biotechnology potential of lactobacilli through comparative genomics of 213 strains and associated genera.</title>
        <authorList>
            <person name="Sun Z."/>
            <person name="Harris H.M."/>
            <person name="McCann A."/>
            <person name="Guo C."/>
            <person name="Argimon S."/>
            <person name="Zhang W."/>
            <person name="Yang X."/>
            <person name="Jeffery I.B."/>
            <person name="Cooney J.C."/>
            <person name="Kagawa T.F."/>
            <person name="Liu W."/>
            <person name="Song Y."/>
            <person name="Salvetti E."/>
            <person name="Wrobel A."/>
            <person name="Rasinkangas P."/>
            <person name="Parkhill J."/>
            <person name="Rea M.C."/>
            <person name="O'Sullivan O."/>
            <person name="Ritari J."/>
            <person name="Douillard F.P."/>
            <person name="Paul Ross R."/>
            <person name="Yang R."/>
            <person name="Briner A.E."/>
            <person name="Felis G.E."/>
            <person name="de Vos W.M."/>
            <person name="Barrangou R."/>
            <person name="Klaenhammer T.R."/>
            <person name="Caufield P.W."/>
            <person name="Cui Y."/>
            <person name="Zhang H."/>
            <person name="O'Toole P.W."/>
        </authorList>
    </citation>
    <scope>NUCLEOTIDE SEQUENCE [LARGE SCALE GENOMIC DNA]</scope>
    <source>
        <strain evidence="7 8">DSM 22696</strain>
    </source>
</reference>
<dbReference type="PANTHER" id="PTHR21600">
    <property type="entry name" value="MITOCHONDRIAL RNA PSEUDOURIDINE SYNTHASE"/>
    <property type="match status" value="1"/>
</dbReference>
<dbReference type="EMBL" id="JQCB01000005">
    <property type="protein sequence ID" value="KRN96101.1"/>
    <property type="molecule type" value="Genomic_DNA"/>
</dbReference>
<reference evidence="6 9" key="2">
    <citation type="submission" date="2019-07" db="EMBL/GenBank/DDBJ databases">
        <title>Whole genome shotgun sequence of Lactobacillus siliginis NBRC 101315.</title>
        <authorList>
            <person name="Hosoyama A."/>
            <person name="Uohara A."/>
            <person name="Ohji S."/>
            <person name="Ichikawa N."/>
        </authorList>
    </citation>
    <scope>NUCLEOTIDE SEQUENCE [LARGE SCALE GENOMIC DNA]</scope>
    <source>
        <strain evidence="6 9">NBRC 101315</strain>
    </source>
</reference>
<dbReference type="Proteomes" id="UP000051139">
    <property type="component" value="Unassembled WGS sequence"/>
</dbReference>
<dbReference type="GO" id="GO:0000455">
    <property type="term" value="P:enzyme-directed rRNA pseudouridine synthesis"/>
    <property type="evidence" value="ECO:0007669"/>
    <property type="project" value="TreeGrafter"/>
</dbReference>
<comment type="function">
    <text evidence="4">Responsible for synthesis of pseudouridine from uracil.</text>
</comment>
<evidence type="ECO:0000256" key="3">
    <source>
        <dbReference type="PIRSR" id="PIRSR606225-1"/>
    </source>
</evidence>
<evidence type="ECO:0000313" key="7">
    <source>
        <dbReference type="EMBL" id="KRN96101.1"/>
    </source>
</evidence>
<dbReference type="CDD" id="cd02869">
    <property type="entry name" value="PseudoU_synth_RluA_like"/>
    <property type="match status" value="1"/>
</dbReference>
<dbReference type="GO" id="GO:0140098">
    <property type="term" value="F:catalytic activity, acting on RNA"/>
    <property type="evidence" value="ECO:0007669"/>
    <property type="project" value="UniProtKB-ARBA"/>
</dbReference>
<name>A0A0R2L8F9_9LACO</name>
<evidence type="ECO:0000259" key="5">
    <source>
        <dbReference type="Pfam" id="PF00849"/>
    </source>
</evidence>
<evidence type="ECO:0000256" key="2">
    <source>
        <dbReference type="ARBA" id="ARBA00010876"/>
    </source>
</evidence>
<dbReference type="AlphaFoldDB" id="A0A0R2L8F9"/>
<dbReference type="OrthoDB" id="9807829at2"/>
<comment type="catalytic activity">
    <reaction evidence="1 4">
        <text>a uridine in RNA = a pseudouridine in RNA</text>
        <dbReference type="Rhea" id="RHEA:48348"/>
        <dbReference type="Rhea" id="RHEA-COMP:12068"/>
        <dbReference type="Rhea" id="RHEA-COMP:12069"/>
        <dbReference type="ChEBI" id="CHEBI:65314"/>
        <dbReference type="ChEBI" id="CHEBI:65315"/>
    </reaction>
</comment>
<proteinExistence type="inferred from homology"/>
<feature type="domain" description="Pseudouridine synthase RsuA/RluA-like" evidence="5">
    <location>
        <begin position="90"/>
        <end position="242"/>
    </location>
</feature>
<dbReference type="Proteomes" id="UP000321429">
    <property type="component" value="Unassembled WGS sequence"/>
</dbReference>
<protein>
    <recommendedName>
        <fullName evidence="4">Pseudouridine synthase</fullName>
        <ecNumber evidence="4">5.4.99.-</ecNumber>
    </recommendedName>
</protein>
<dbReference type="RefSeq" id="WP_057809829.1">
    <property type="nucleotide sequence ID" value="NZ_BJUD01000002.1"/>
</dbReference>
<evidence type="ECO:0000313" key="6">
    <source>
        <dbReference type="EMBL" id="GEK27975.1"/>
    </source>
</evidence>
<dbReference type="PATRIC" id="fig|348151.3.peg.1528"/>
<dbReference type="InterPro" id="IPR006145">
    <property type="entry name" value="PsdUridine_synth_RsuA/RluA"/>
</dbReference>
<gene>
    <name evidence="6" type="primary">rluD2</name>
    <name evidence="7" type="ORF">IV55_GL001481</name>
    <name evidence="6" type="ORF">LSI01_02860</name>
</gene>
<keyword evidence="8" id="KW-1185">Reference proteome</keyword>
<dbReference type="SUPFAM" id="SSF55120">
    <property type="entry name" value="Pseudouridine synthase"/>
    <property type="match status" value="1"/>
</dbReference>
<dbReference type="InterPro" id="IPR006225">
    <property type="entry name" value="PsdUridine_synth_RluC/D"/>
</dbReference>
<dbReference type="GO" id="GO:0009982">
    <property type="term" value="F:pseudouridine synthase activity"/>
    <property type="evidence" value="ECO:0007669"/>
    <property type="project" value="InterPro"/>
</dbReference>
<dbReference type="InterPro" id="IPR050188">
    <property type="entry name" value="RluA_PseudoU_synthase"/>
</dbReference>
<dbReference type="NCBIfam" id="TIGR00005">
    <property type="entry name" value="rluA_subfam"/>
    <property type="match status" value="1"/>
</dbReference>
<accession>A0A0R2L8F9</accession>
<evidence type="ECO:0000256" key="4">
    <source>
        <dbReference type="RuleBase" id="RU362028"/>
    </source>
</evidence>
<feature type="active site" evidence="3">
    <location>
        <position position="138"/>
    </location>
</feature>
<dbReference type="Gene3D" id="3.30.2350.10">
    <property type="entry name" value="Pseudouridine synthase"/>
    <property type="match status" value="1"/>
</dbReference>